<feature type="compositionally biased region" description="Basic and acidic residues" evidence="1">
    <location>
        <begin position="92"/>
        <end position="104"/>
    </location>
</feature>
<feature type="compositionally biased region" description="Low complexity" evidence="1">
    <location>
        <begin position="105"/>
        <end position="117"/>
    </location>
</feature>
<protein>
    <submittedName>
        <fullName evidence="2">Uncharacterized protein</fullName>
    </submittedName>
</protein>
<dbReference type="AlphaFoldDB" id="A0A0F2M640"/>
<dbReference type="GeneID" id="27671477"/>
<feature type="compositionally biased region" description="Low complexity" evidence="1">
    <location>
        <begin position="255"/>
        <end position="270"/>
    </location>
</feature>
<evidence type="ECO:0000313" key="3">
    <source>
        <dbReference type="Proteomes" id="UP000033710"/>
    </source>
</evidence>
<reference evidence="2 3" key="1">
    <citation type="journal article" date="2014" name="BMC Genomics">
        <title>Comparative genomics of the major fungal agents of human and animal Sporotrichosis: Sporothrix schenckii and Sporothrix brasiliensis.</title>
        <authorList>
            <person name="Teixeira M.M."/>
            <person name="de Almeida L.G."/>
            <person name="Kubitschek-Barreira P."/>
            <person name="Alves F.L."/>
            <person name="Kioshima E.S."/>
            <person name="Abadio A.K."/>
            <person name="Fernandes L."/>
            <person name="Derengowski L.S."/>
            <person name="Ferreira K.S."/>
            <person name="Souza R.C."/>
            <person name="Ruiz J.C."/>
            <person name="de Andrade N.C."/>
            <person name="Paes H.C."/>
            <person name="Nicola A.M."/>
            <person name="Albuquerque P."/>
            <person name="Gerber A.L."/>
            <person name="Martins V.P."/>
            <person name="Peconick L.D."/>
            <person name="Neto A.V."/>
            <person name="Chaucanez C.B."/>
            <person name="Silva P.A."/>
            <person name="Cunha O.L."/>
            <person name="de Oliveira F.F."/>
            <person name="dos Santos T.C."/>
            <person name="Barros A.L."/>
            <person name="Soares M.A."/>
            <person name="de Oliveira L.M."/>
            <person name="Marini M.M."/>
            <person name="Villalobos-Duno H."/>
            <person name="Cunha M.M."/>
            <person name="de Hoog S."/>
            <person name="da Silveira J.F."/>
            <person name="Henrissat B."/>
            <person name="Nino-Vega G.A."/>
            <person name="Cisalpino P.S."/>
            <person name="Mora-Montes H.M."/>
            <person name="Almeida S.R."/>
            <person name="Stajich J.E."/>
            <person name="Lopes-Bezerra L.M."/>
            <person name="Vasconcelos A.T."/>
            <person name="Felipe M.S."/>
        </authorList>
    </citation>
    <scope>NUCLEOTIDE SEQUENCE [LARGE SCALE GENOMIC DNA]</scope>
    <source>
        <strain evidence="2 3">1099-18</strain>
    </source>
</reference>
<sequence length="308" mass="33877">MCQGVVYVYSCRHRDVGQFHLCHKARHPTNYSGCWPSMVYLFTGGVPKRQCENTKTVRQYHGEPCWTCRTNLSRPPAAVAPPRPSHFSPRSYEPEPMMRMEKPKTATTDTSSATSSSIRRQQPRAPTLPPPVVISRSSPLLPPSPPRTSRPTNASGRVRISPAAARSGMVMTSPAPFSRPPRISPSSSSSRSRKSGGDALLPFPNSRSKMSHRRLDQQAATLLEPPALTSPRPVSLTRPHVRRPPTSTGPYKTIPSSSSSLPAGRSSPLARKQHKANIATRMAAALRTPKSTESFACVDSRRIERDWV</sequence>
<organism evidence="2 3">
    <name type="scientific">Sporothrix schenckii 1099-18</name>
    <dbReference type="NCBI Taxonomy" id="1397361"/>
    <lineage>
        <taxon>Eukaryota</taxon>
        <taxon>Fungi</taxon>
        <taxon>Dikarya</taxon>
        <taxon>Ascomycota</taxon>
        <taxon>Pezizomycotina</taxon>
        <taxon>Sordariomycetes</taxon>
        <taxon>Sordariomycetidae</taxon>
        <taxon>Ophiostomatales</taxon>
        <taxon>Ophiostomataceae</taxon>
        <taxon>Sporothrix</taxon>
    </lineage>
</organism>
<comment type="caution">
    <text evidence="2">The sequence shown here is derived from an EMBL/GenBank/DDBJ whole genome shotgun (WGS) entry which is preliminary data.</text>
</comment>
<dbReference type="OrthoDB" id="10672091at2759"/>
<feature type="region of interest" description="Disordered" evidence="1">
    <location>
        <begin position="76"/>
        <end position="276"/>
    </location>
</feature>
<accession>A0A0F2M640</accession>
<reference evidence="2 3" key="2">
    <citation type="journal article" date="2015" name="Eukaryot. Cell">
        <title>Asexual propagation of a virulent clone complex in a human and feline outbreak of sporotrichosis.</title>
        <authorList>
            <person name="Teixeira Mde M."/>
            <person name="Rodrigues A.M."/>
            <person name="Tsui C.K."/>
            <person name="de Almeida L.G."/>
            <person name="Van Diepeningen A.D."/>
            <person name="van den Ende B.G."/>
            <person name="Fernandes G.F."/>
            <person name="Kano R."/>
            <person name="Hamelin R.C."/>
            <person name="Lopes-Bezerra L.M."/>
            <person name="Vasconcelos A.T."/>
            <person name="de Hoog S."/>
            <person name="de Camargo Z.P."/>
            <person name="Felipe M.S."/>
        </authorList>
    </citation>
    <scope>NUCLEOTIDE SEQUENCE [LARGE SCALE GENOMIC DNA]</scope>
    <source>
        <strain evidence="2 3">1099-18</strain>
    </source>
</reference>
<dbReference type="Proteomes" id="UP000033710">
    <property type="component" value="Unassembled WGS sequence"/>
</dbReference>
<dbReference type="EMBL" id="AXCR01000007">
    <property type="protein sequence ID" value="KJR84554.1"/>
    <property type="molecule type" value="Genomic_DNA"/>
</dbReference>
<evidence type="ECO:0000313" key="2">
    <source>
        <dbReference type="EMBL" id="KJR84554.1"/>
    </source>
</evidence>
<proteinExistence type="predicted"/>
<dbReference type="RefSeq" id="XP_016587230.1">
    <property type="nucleotide sequence ID" value="XM_016736200.1"/>
</dbReference>
<evidence type="ECO:0000256" key="1">
    <source>
        <dbReference type="SAM" id="MobiDB-lite"/>
    </source>
</evidence>
<dbReference type="VEuPathDB" id="FungiDB:SPSK_09628"/>
<gene>
    <name evidence="2" type="ORF">SPSK_09628</name>
</gene>
<name>A0A0F2M640_SPOSC</name>
<dbReference type="KEGG" id="ssck:SPSK_09628"/>